<evidence type="ECO:0000256" key="3">
    <source>
        <dbReference type="ARBA" id="ARBA00022448"/>
    </source>
</evidence>
<feature type="transmembrane region" description="Helical" evidence="10">
    <location>
        <begin position="20"/>
        <end position="47"/>
    </location>
</feature>
<keyword evidence="5" id="KW-0997">Cell inner membrane</keyword>
<comment type="similarity">
    <text evidence="2">Belongs to the binding-protein-dependent transport system permease family. HisMQ subfamily.</text>
</comment>
<dbReference type="PROSITE" id="PS50928">
    <property type="entry name" value="ABC_TM1"/>
    <property type="match status" value="1"/>
</dbReference>
<reference evidence="12 13" key="1">
    <citation type="submission" date="2016-02" db="EMBL/GenBank/DDBJ databases">
        <authorList>
            <person name="Wen L."/>
            <person name="He K."/>
            <person name="Yang H."/>
        </authorList>
    </citation>
    <scope>NUCLEOTIDE SEQUENCE [LARGE SCALE GENOMIC DNA]</scope>
    <source>
        <strain evidence="12 13">CV58</strain>
    </source>
</reference>
<comment type="caution">
    <text evidence="12">The sequence shown here is derived from an EMBL/GenBank/DDBJ whole genome shotgun (WGS) entry which is preliminary data.</text>
</comment>
<evidence type="ECO:0000256" key="8">
    <source>
        <dbReference type="ARBA" id="ARBA00022989"/>
    </source>
</evidence>
<evidence type="ECO:0000256" key="2">
    <source>
        <dbReference type="ARBA" id="ARBA00010072"/>
    </source>
</evidence>
<evidence type="ECO:0000259" key="11">
    <source>
        <dbReference type="PROSITE" id="PS50928"/>
    </source>
</evidence>
<feature type="domain" description="ABC transmembrane type-1" evidence="11">
    <location>
        <begin position="23"/>
        <end position="222"/>
    </location>
</feature>
<keyword evidence="4" id="KW-1003">Cell membrane</keyword>
<evidence type="ECO:0000313" key="13">
    <source>
        <dbReference type="Proteomes" id="UP000072660"/>
    </source>
</evidence>
<evidence type="ECO:0000256" key="1">
    <source>
        <dbReference type="ARBA" id="ARBA00004429"/>
    </source>
</evidence>
<dbReference type="NCBIfam" id="TIGR01726">
    <property type="entry name" value="HEQRo_perm_3TM"/>
    <property type="match status" value="1"/>
</dbReference>
<sequence length="237" mass="25453">MSFTDIYRLLISDGWGKSLVAGMVTTLEISILAFALGTVIGLIVALCKLKGPRPLIACANAYTTLCRAIPELLLILLLYYVGTDAINLLMTSIGRGPVEVNGFAAAVVVLGIVSGAYQAEVLRGAILAVNPGLLEAARAYGMARGKLLFRVTLPCMLPFAVGGLSNLWLVLVKDSALISVVGYGELLTAGRQAAASTKHYLTFYLAVGACYYLITLVSGVFFKRIENRFERWMPRQA</sequence>
<dbReference type="Pfam" id="PF00528">
    <property type="entry name" value="BPD_transp_1"/>
    <property type="match status" value="1"/>
</dbReference>
<feature type="transmembrane region" description="Helical" evidence="10">
    <location>
        <begin position="147"/>
        <end position="171"/>
    </location>
</feature>
<dbReference type="SUPFAM" id="SSF161098">
    <property type="entry name" value="MetI-like"/>
    <property type="match status" value="1"/>
</dbReference>
<accession>A0A139SMP1</accession>
<evidence type="ECO:0000256" key="10">
    <source>
        <dbReference type="RuleBase" id="RU363032"/>
    </source>
</evidence>
<protein>
    <submittedName>
        <fullName evidence="12">ABC transporter permease</fullName>
    </submittedName>
</protein>
<dbReference type="InterPro" id="IPR035906">
    <property type="entry name" value="MetI-like_sf"/>
</dbReference>
<comment type="subcellular location">
    <subcellularLocation>
        <location evidence="1">Cell inner membrane</location>
        <topology evidence="1">Multi-pass membrane protein</topology>
    </subcellularLocation>
    <subcellularLocation>
        <location evidence="10">Cell membrane</location>
        <topology evidence="10">Multi-pass membrane protein</topology>
    </subcellularLocation>
</comment>
<keyword evidence="9 10" id="KW-0472">Membrane</keyword>
<dbReference type="InterPro" id="IPR000515">
    <property type="entry name" value="MetI-like"/>
</dbReference>
<dbReference type="InterPro" id="IPR051613">
    <property type="entry name" value="ABC_transp_permease_HisMQ"/>
</dbReference>
<evidence type="ECO:0000256" key="6">
    <source>
        <dbReference type="ARBA" id="ARBA00022692"/>
    </source>
</evidence>
<dbReference type="InterPro" id="IPR010065">
    <property type="entry name" value="AA_ABC_transptr_permease_3TM"/>
</dbReference>
<dbReference type="CDD" id="cd06261">
    <property type="entry name" value="TM_PBP2"/>
    <property type="match status" value="1"/>
</dbReference>
<dbReference type="Proteomes" id="UP000072660">
    <property type="component" value="Unassembled WGS sequence"/>
</dbReference>
<dbReference type="OrthoDB" id="9815029at2"/>
<organism evidence="12 13">
    <name type="scientific">Ventosimonas gracilis</name>
    <dbReference type="NCBI Taxonomy" id="1680762"/>
    <lineage>
        <taxon>Bacteria</taxon>
        <taxon>Pseudomonadati</taxon>
        <taxon>Pseudomonadota</taxon>
        <taxon>Gammaproteobacteria</taxon>
        <taxon>Pseudomonadales</taxon>
        <taxon>Ventosimonadaceae</taxon>
        <taxon>Ventosimonas</taxon>
    </lineage>
</organism>
<gene>
    <name evidence="12" type="ORF">AXE65_06165</name>
</gene>
<dbReference type="Gene3D" id="1.10.3720.10">
    <property type="entry name" value="MetI-like"/>
    <property type="match status" value="1"/>
</dbReference>
<evidence type="ECO:0000256" key="4">
    <source>
        <dbReference type="ARBA" id="ARBA00022475"/>
    </source>
</evidence>
<dbReference type="GO" id="GO:0006865">
    <property type="term" value="P:amino acid transport"/>
    <property type="evidence" value="ECO:0007669"/>
    <property type="project" value="UniProtKB-KW"/>
</dbReference>
<dbReference type="RefSeq" id="WP_068392318.1">
    <property type="nucleotide sequence ID" value="NZ_LSZO01000192.1"/>
</dbReference>
<evidence type="ECO:0000256" key="7">
    <source>
        <dbReference type="ARBA" id="ARBA00022970"/>
    </source>
</evidence>
<keyword evidence="8 10" id="KW-1133">Transmembrane helix</keyword>
<keyword evidence="3 10" id="KW-0813">Transport</keyword>
<dbReference type="EMBL" id="LSZO01000192">
    <property type="protein sequence ID" value="KXU35752.1"/>
    <property type="molecule type" value="Genomic_DNA"/>
</dbReference>
<name>A0A139SMP1_9GAMM</name>
<keyword evidence="6 10" id="KW-0812">Transmembrane</keyword>
<feature type="transmembrane region" description="Helical" evidence="10">
    <location>
        <begin position="100"/>
        <end position="117"/>
    </location>
</feature>
<evidence type="ECO:0000256" key="5">
    <source>
        <dbReference type="ARBA" id="ARBA00022519"/>
    </source>
</evidence>
<evidence type="ECO:0000256" key="9">
    <source>
        <dbReference type="ARBA" id="ARBA00023136"/>
    </source>
</evidence>
<dbReference type="PANTHER" id="PTHR30133">
    <property type="entry name" value="CATIONIC AMINO ACID TRANSPORTER, MEMBRANE COMPONENT"/>
    <property type="match status" value="1"/>
</dbReference>
<evidence type="ECO:0000313" key="12">
    <source>
        <dbReference type="EMBL" id="KXU35752.1"/>
    </source>
</evidence>
<dbReference type="AlphaFoldDB" id="A0A139SMP1"/>
<dbReference type="GO" id="GO:0043190">
    <property type="term" value="C:ATP-binding cassette (ABC) transporter complex"/>
    <property type="evidence" value="ECO:0007669"/>
    <property type="project" value="InterPro"/>
</dbReference>
<dbReference type="PANTHER" id="PTHR30133:SF2">
    <property type="entry name" value="ARGININE ABC TRANSPORTER PERMEASE PROTEIN ARTQ"/>
    <property type="match status" value="1"/>
</dbReference>
<proteinExistence type="inferred from homology"/>
<keyword evidence="7" id="KW-0029">Amino-acid transport</keyword>
<keyword evidence="13" id="KW-1185">Reference proteome</keyword>
<dbReference type="GO" id="GO:0022857">
    <property type="term" value="F:transmembrane transporter activity"/>
    <property type="evidence" value="ECO:0007669"/>
    <property type="project" value="InterPro"/>
</dbReference>
<feature type="transmembrane region" description="Helical" evidence="10">
    <location>
        <begin position="201"/>
        <end position="222"/>
    </location>
</feature>